<dbReference type="GO" id="GO:0005958">
    <property type="term" value="C:DNA-dependent protein kinase-DNA ligase 4 complex"/>
    <property type="evidence" value="ECO:0007669"/>
    <property type="project" value="TreeGrafter"/>
</dbReference>
<evidence type="ECO:0000313" key="12">
    <source>
        <dbReference type="Proteomes" id="UP000828390"/>
    </source>
</evidence>
<evidence type="ECO:0000256" key="5">
    <source>
        <dbReference type="ARBA" id="ARBA00023242"/>
    </source>
</evidence>
<feature type="coiled-coil region" evidence="7">
    <location>
        <begin position="158"/>
        <end position="185"/>
    </location>
</feature>
<dbReference type="GO" id="GO:0006310">
    <property type="term" value="P:DNA recombination"/>
    <property type="evidence" value="ECO:0007669"/>
    <property type="project" value="UniProtKB-KW"/>
</dbReference>
<evidence type="ECO:0000256" key="2">
    <source>
        <dbReference type="ARBA" id="ARBA00022763"/>
    </source>
</evidence>
<evidence type="ECO:0000256" key="7">
    <source>
        <dbReference type="SAM" id="Coils"/>
    </source>
</evidence>
<accession>A0A9D4RWV1</accession>
<dbReference type="InterPro" id="IPR010585">
    <property type="entry name" value="DNA_repair_prot_XRCC4"/>
</dbReference>
<keyword evidence="12" id="KW-1185">Reference proteome</keyword>
<dbReference type="GO" id="GO:0003677">
    <property type="term" value="F:DNA binding"/>
    <property type="evidence" value="ECO:0007669"/>
    <property type="project" value="InterPro"/>
</dbReference>
<keyword evidence="7" id="KW-0175">Coiled coil</keyword>
<dbReference type="CDD" id="cd22283">
    <property type="entry name" value="HD_XRCC4_N"/>
    <property type="match status" value="1"/>
</dbReference>
<comment type="similarity">
    <text evidence="6">Belongs to the XRCC4-XLF family. XRCC4 subfamily.</text>
</comment>
<dbReference type="InterPro" id="IPR053962">
    <property type="entry name" value="XRCC4_CC"/>
</dbReference>
<feature type="region of interest" description="Disordered" evidence="8">
    <location>
        <begin position="226"/>
        <end position="354"/>
    </location>
</feature>
<dbReference type="InterPro" id="IPR053961">
    <property type="entry name" value="XRCC4_N"/>
</dbReference>
<dbReference type="GO" id="GO:0010165">
    <property type="term" value="P:response to X-ray"/>
    <property type="evidence" value="ECO:0007669"/>
    <property type="project" value="TreeGrafter"/>
</dbReference>
<name>A0A9D4RWV1_DREPO</name>
<evidence type="ECO:0000256" key="6">
    <source>
        <dbReference type="ARBA" id="ARBA00025728"/>
    </source>
</evidence>
<dbReference type="PANTHER" id="PTHR28559:SF1">
    <property type="entry name" value="DNA REPAIR PROTEIN XRCC4"/>
    <property type="match status" value="1"/>
</dbReference>
<dbReference type="Proteomes" id="UP000828390">
    <property type="component" value="Unassembled WGS sequence"/>
</dbReference>
<evidence type="ECO:0000259" key="10">
    <source>
        <dbReference type="Pfam" id="PF21924"/>
    </source>
</evidence>
<evidence type="ECO:0008006" key="13">
    <source>
        <dbReference type="Google" id="ProtNLM"/>
    </source>
</evidence>
<reference evidence="11" key="2">
    <citation type="submission" date="2020-11" db="EMBL/GenBank/DDBJ databases">
        <authorList>
            <person name="McCartney M.A."/>
            <person name="Auch B."/>
            <person name="Kono T."/>
            <person name="Mallez S."/>
            <person name="Becker A."/>
            <person name="Gohl D.M."/>
            <person name="Silverstein K.A.T."/>
            <person name="Koren S."/>
            <person name="Bechman K.B."/>
            <person name="Herman A."/>
            <person name="Abrahante J.E."/>
            <person name="Garbe J."/>
        </authorList>
    </citation>
    <scope>NUCLEOTIDE SEQUENCE</scope>
    <source>
        <strain evidence="11">Duluth1</strain>
        <tissue evidence="11">Whole animal</tissue>
    </source>
</reference>
<evidence type="ECO:0000256" key="8">
    <source>
        <dbReference type="SAM" id="MobiDB-lite"/>
    </source>
</evidence>
<dbReference type="SUPFAM" id="SSF58022">
    <property type="entry name" value="XRCC4, C-terminal oligomerization domain"/>
    <property type="match status" value="1"/>
</dbReference>
<evidence type="ECO:0000256" key="4">
    <source>
        <dbReference type="ARBA" id="ARBA00023204"/>
    </source>
</evidence>
<feature type="compositionally biased region" description="Basic residues" evidence="8">
    <location>
        <begin position="292"/>
        <end position="302"/>
    </location>
</feature>
<feature type="compositionally biased region" description="Acidic residues" evidence="8">
    <location>
        <begin position="344"/>
        <end position="354"/>
    </location>
</feature>
<dbReference type="SUPFAM" id="SSF50809">
    <property type="entry name" value="XRCC4, N-terminal domain"/>
    <property type="match status" value="1"/>
</dbReference>
<evidence type="ECO:0000256" key="1">
    <source>
        <dbReference type="ARBA" id="ARBA00004123"/>
    </source>
</evidence>
<evidence type="ECO:0000259" key="9">
    <source>
        <dbReference type="Pfam" id="PF06632"/>
    </source>
</evidence>
<keyword evidence="2" id="KW-0227">DNA damage</keyword>
<dbReference type="InterPro" id="IPR038051">
    <property type="entry name" value="XRCC4-like_N_sf"/>
</dbReference>
<comment type="caution">
    <text evidence="11">The sequence shown here is derived from an EMBL/GenBank/DDBJ whole genome shotgun (WGS) entry which is preliminary data.</text>
</comment>
<evidence type="ECO:0000313" key="11">
    <source>
        <dbReference type="EMBL" id="KAH3883964.1"/>
    </source>
</evidence>
<dbReference type="InterPro" id="IPR014751">
    <property type="entry name" value="XRCC4-like_C"/>
</dbReference>
<dbReference type="AlphaFoldDB" id="A0A9D4RWV1"/>
<dbReference type="Gene3D" id="1.20.5.370">
    <property type="match status" value="1"/>
</dbReference>
<protein>
    <recommendedName>
        <fullName evidence="13">DNA repair protein XRCC4</fullName>
    </recommendedName>
</protein>
<dbReference type="InterPro" id="IPR009089">
    <property type="entry name" value="XRCC4_N_sf"/>
</dbReference>
<dbReference type="EMBL" id="JAIWYP010000001">
    <property type="protein sequence ID" value="KAH3883964.1"/>
    <property type="molecule type" value="Genomic_DNA"/>
</dbReference>
<gene>
    <name evidence="11" type="ORF">DPMN_007934</name>
</gene>
<proteinExistence type="inferred from homology"/>
<evidence type="ECO:0000256" key="3">
    <source>
        <dbReference type="ARBA" id="ARBA00023172"/>
    </source>
</evidence>
<organism evidence="11 12">
    <name type="scientific">Dreissena polymorpha</name>
    <name type="common">Zebra mussel</name>
    <name type="synonym">Mytilus polymorpha</name>
    <dbReference type="NCBI Taxonomy" id="45954"/>
    <lineage>
        <taxon>Eukaryota</taxon>
        <taxon>Metazoa</taxon>
        <taxon>Spiralia</taxon>
        <taxon>Lophotrochozoa</taxon>
        <taxon>Mollusca</taxon>
        <taxon>Bivalvia</taxon>
        <taxon>Autobranchia</taxon>
        <taxon>Heteroconchia</taxon>
        <taxon>Euheterodonta</taxon>
        <taxon>Imparidentia</taxon>
        <taxon>Neoheterodontei</taxon>
        <taxon>Myida</taxon>
        <taxon>Dreissenoidea</taxon>
        <taxon>Dreissenidae</taxon>
        <taxon>Dreissena</taxon>
    </lineage>
</organism>
<sequence length="354" mass="39533">MLMALAVLEGYITHRKVGTSPTMNGCEFARVVTKAGEECFLLTKLKNEGQEGFDLTLCHNGRVWTGTVTDEDLDTLCSRLKMEYSKYVKQTVDALTAMDHKETFQYQLNMHKDAVEFVWKKHVPGDEIIFQLGSVSLKSRSDSAELIRQIFNHCIEGMAELKNRIHRLETDNQRLSQERLNALKRLEKCVVAKEEIENGLYTKFALVLNSKKEKIRQLKQGEGENVGIGKRARSPKLEENNSLSKSAEDSGTDDERPAKKPAVGSRRSPCVPDPEDSLVLGEEGEGVTAVARPHRQRGRPQKKQTPSKPVLPRIGSNESNPGSARKSSLRKGGSNSSSLRSSENVDEDNLIDQL</sequence>
<dbReference type="Gene3D" id="2.170.210.10">
    <property type="entry name" value="DNA double-strand break repair and VJ recombination XRCC4, N-terminal"/>
    <property type="match status" value="1"/>
</dbReference>
<feature type="domain" description="XRCC4 N-terminal" evidence="9">
    <location>
        <begin position="39"/>
        <end position="138"/>
    </location>
</feature>
<dbReference type="PANTHER" id="PTHR28559">
    <property type="entry name" value="DNA REPAIR PROTEIN XRCC4"/>
    <property type="match status" value="1"/>
</dbReference>
<dbReference type="Pfam" id="PF06632">
    <property type="entry name" value="XRCC4"/>
    <property type="match status" value="1"/>
</dbReference>
<dbReference type="Pfam" id="PF21924">
    <property type="entry name" value="XRCC4_CC"/>
    <property type="match status" value="1"/>
</dbReference>
<keyword evidence="5" id="KW-0539">Nucleus</keyword>
<keyword evidence="3" id="KW-0233">DNA recombination</keyword>
<dbReference type="GO" id="GO:0006303">
    <property type="term" value="P:double-strand break repair via nonhomologous end joining"/>
    <property type="evidence" value="ECO:0007669"/>
    <property type="project" value="TreeGrafter"/>
</dbReference>
<feature type="compositionally biased region" description="Low complexity" evidence="8">
    <location>
        <begin position="330"/>
        <end position="342"/>
    </location>
</feature>
<keyword evidence="4" id="KW-0234">DNA repair</keyword>
<reference evidence="11" key="1">
    <citation type="journal article" date="2019" name="bioRxiv">
        <title>The Genome of the Zebra Mussel, Dreissena polymorpha: A Resource for Invasive Species Research.</title>
        <authorList>
            <person name="McCartney M.A."/>
            <person name="Auch B."/>
            <person name="Kono T."/>
            <person name="Mallez S."/>
            <person name="Zhang Y."/>
            <person name="Obille A."/>
            <person name="Becker A."/>
            <person name="Abrahante J.E."/>
            <person name="Garbe J."/>
            <person name="Badalamenti J.P."/>
            <person name="Herman A."/>
            <person name="Mangelson H."/>
            <person name="Liachko I."/>
            <person name="Sullivan S."/>
            <person name="Sone E.D."/>
            <person name="Koren S."/>
            <person name="Silverstein K.A.T."/>
            <person name="Beckman K.B."/>
            <person name="Gohl D.M."/>
        </authorList>
    </citation>
    <scope>NUCLEOTIDE SEQUENCE</scope>
    <source>
        <strain evidence="11">Duluth1</strain>
        <tissue evidence="11">Whole animal</tissue>
    </source>
</reference>
<feature type="domain" description="XRCC4 coiled-coil" evidence="10">
    <location>
        <begin position="143"/>
        <end position="218"/>
    </location>
</feature>
<comment type="subcellular location">
    <subcellularLocation>
        <location evidence="1">Nucleus</location>
    </subcellularLocation>
</comment>
<dbReference type="GO" id="GO:0032807">
    <property type="term" value="C:DNA ligase IV complex"/>
    <property type="evidence" value="ECO:0007669"/>
    <property type="project" value="TreeGrafter"/>
</dbReference>